<dbReference type="EMBL" id="QEKV01000007">
    <property type="protein sequence ID" value="PVY94045.1"/>
    <property type="molecule type" value="Genomic_DNA"/>
</dbReference>
<dbReference type="Proteomes" id="UP000245793">
    <property type="component" value="Unassembled WGS sequence"/>
</dbReference>
<dbReference type="SFLD" id="SFLDS00029">
    <property type="entry name" value="Radical_SAM"/>
    <property type="match status" value="1"/>
</dbReference>
<evidence type="ECO:0000256" key="8">
    <source>
        <dbReference type="ARBA" id="ARBA00023186"/>
    </source>
</evidence>
<evidence type="ECO:0000313" key="12">
    <source>
        <dbReference type="Proteomes" id="UP000245793"/>
    </source>
</evidence>
<keyword evidence="3 9" id="KW-0349">Heme</keyword>
<dbReference type="SFLD" id="SFLDG01065">
    <property type="entry name" value="anaerobic_coproporphyrinogen-I"/>
    <property type="match status" value="1"/>
</dbReference>
<dbReference type="NCBIfam" id="TIGR00539">
    <property type="entry name" value="hemN_rel"/>
    <property type="match status" value="1"/>
</dbReference>
<dbReference type="GO" id="GO:0006779">
    <property type="term" value="P:porphyrin-containing compound biosynthetic process"/>
    <property type="evidence" value="ECO:0007669"/>
    <property type="project" value="InterPro"/>
</dbReference>
<dbReference type="SFLD" id="SFLDF00562">
    <property type="entry name" value="HemN-like__clustered_with_heat"/>
    <property type="match status" value="1"/>
</dbReference>
<dbReference type="Pfam" id="PF04055">
    <property type="entry name" value="Radical_SAM"/>
    <property type="match status" value="1"/>
</dbReference>
<evidence type="ECO:0000256" key="4">
    <source>
        <dbReference type="ARBA" id="ARBA00022691"/>
    </source>
</evidence>
<evidence type="ECO:0000256" key="5">
    <source>
        <dbReference type="ARBA" id="ARBA00022723"/>
    </source>
</evidence>
<dbReference type="InterPro" id="IPR004559">
    <property type="entry name" value="HemW-like"/>
</dbReference>
<dbReference type="PROSITE" id="PS51918">
    <property type="entry name" value="RADICAL_SAM"/>
    <property type="match status" value="1"/>
</dbReference>
<dbReference type="InterPro" id="IPR006638">
    <property type="entry name" value="Elp3/MiaA/NifB-like_rSAM"/>
</dbReference>
<dbReference type="InterPro" id="IPR058240">
    <property type="entry name" value="rSAM_sf"/>
</dbReference>
<feature type="domain" description="Radical SAM core" evidence="10">
    <location>
        <begin position="1"/>
        <end position="234"/>
    </location>
</feature>
<gene>
    <name evidence="11" type="ORF">C7381_10741</name>
</gene>
<comment type="similarity">
    <text evidence="1">Belongs to the anaerobic coproporphyrinogen-III oxidase family. HemW subfamily.</text>
</comment>
<keyword evidence="12" id="KW-1185">Reference proteome</keyword>
<sequence length="376" mass="43514">MNLGIYIHIPFCKSKCSYCDFLSFVPKSEDEKNRYVDYLIKEIGLYSKLYGKRCVDSIYFGGGTPSLIGTKNVNRIMEAIYSGFNVLDHSENTLEINPGTTDEHLYKEIYKTGINRASLGLQTSDDRIIKTLNRTSSFKDFLKAVNELKESGIKNISADLMLSLPGNTEERELKDAKLISELGINHISAYSLIVHENTPIYEDIKNKKLILPSEDEERKSYHDLSNFLSEIGYERYEISNFAKSGFESRHNKKYWNLDEYLAFGIGASAFIEGERRKNFSNLKYYYEALERKELPYRVEYVLDLSDKMSEYSFLNIRTKDGISLEKFNERFNREFFDVFNLEKHCDSGLIKIEKGHVVLTEKGMDLSNLVEIDLLL</sequence>
<evidence type="ECO:0000256" key="2">
    <source>
        <dbReference type="ARBA" id="ARBA00017228"/>
    </source>
</evidence>
<keyword evidence="9" id="KW-0963">Cytoplasm</keyword>
<organism evidence="11 12">
    <name type="scientific">Ezakiella coagulans</name>
    <dbReference type="NCBI Taxonomy" id="46507"/>
    <lineage>
        <taxon>Bacteria</taxon>
        <taxon>Bacillati</taxon>
        <taxon>Bacillota</taxon>
        <taxon>Tissierellia</taxon>
        <taxon>Ezakiella</taxon>
    </lineage>
</organism>
<proteinExistence type="inferred from homology"/>
<dbReference type="Pfam" id="PF06969">
    <property type="entry name" value="HemN_C"/>
    <property type="match status" value="1"/>
</dbReference>
<dbReference type="SUPFAM" id="SSF102114">
    <property type="entry name" value="Radical SAM enzymes"/>
    <property type="match status" value="1"/>
</dbReference>
<dbReference type="CDD" id="cd01335">
    <property type="entry name" value="Radical_SAM"/>
    <property type="match status" value="1"/>
</dbReference>
<evidence type="ECO:0000259" key="10">
    <source>
        <dbReference type="PROSITE" id="PS51918"/>
    </source>
</evidence>
<dbReference type="GO" id="GO:0005737">
    <property type="term" value="C:cytoplasm"/>
    <property type="evidence" value="ECO:0007669"/>
    <property type="project" value="UniProtKB-SubCell"/>
</dbReference>
<dbReference type="GO" id="GO:0004109">
    <property type="term" value="F:coproporphyrinogen oxidase activity"/>
    <property type="evidence" value="ECO:0007669"/>
    <property type="project" value="InterPro"/>
</dbReference>
<reference evidence="11 12" key="1">
    <citation type="submission" date="2018-04" db="EMBL/GenBank/DDBJ databases">
        <title>Genomic Encyclopedia of Type Strains, Phase IV (KMG-IV): sequencing the most valuable type-strain genomes for metagenomic binning, comparative biology and taxonomic classification.</title>
        <authorList>
            <person name="Goeker M."/>
        </authorList>
    </citation>
    <scope>NUCLEOTIDE SEQUENCE [LARGE SCALE GENOMIC DNA]</scope>
    <source>
        <strain evidence="11 12">DSM 20705</strain>
    </source>
</reference>
<keyword evidence="9" id="KW-0004">4Fe-4S</keyword>
<dbReference type="SFLD" id="SFLDG01082">
    <property type="entry name" value="B12-binding_domain_containing"/>
    <property type="match status" value="1"/>
</dbReference>
<dbReference type="PANTHER" id="PTHR13932">
    <property type="entry name" value="COPROPORPHYRINIGEN III OXIDASE"/>
    <property type="match status" value="1"/>
</dbReference>
<evidence type="ECO:0000256" key="1">
    <source>
        <dbReference type="ARBA" id="ARBA00006100"/>
    </source>
</evidence>
<comment type="subcellular location">
    <subcellularLocation>
        <location evidence="9">Cytoplasm</location>
    </subcellularLocation>
</comment>
<dbReference type="InterPro" id="IPR010723">
    <property type="entry name" value="HemN_C"/>
</dbReference>
<keyword evidence="5 9" id="KW-0479">Metal-binding</keyword>
<protein>
    <recommendedName>
        <fullName evidence="2 9">Heme chaperone HemW</fullName>
    </recommendedName>
</protein>
<accession>A0A2U1E2C4</accession>
<comment type="caution">
    <text evidence="11">The sequence shown here is derived from an EMBL/GenBank/DDBJ whole genome shotgun (WGS) entry which is preliminary data.</text>
</comment>
<dbReference type="SMART" id="SM00729">
    <property type="entry name" value="Elp3"/>
    <property type="match status" value="1"/>
</dbReference>
<keyword evidence="4 9" id="KW-0949">S-adenosyl-L-methionine</keyword>
<comment type="function">
    <text evidence="9">Probably acts as a heme chaperone, transferring heme to an unknown acceptor. Binds one molecule of heme per monomer, possibly covalently. Binds 1 [4Fe-4S] cluster. The cluster is coordinated with 3 cysteines and an exchangeable S-adenosyl-L-methionine.</text>
</comment>
<dbReference type="AlphaFoldDB" id="A0A2U1E2C4"/>
<evidence type="ECO:0000256" key="3">
    <source>
        <dbReference type="ARBA" id="ARBA00022617"/>
    </source>
</evidence>
<dbReference type="GO" id="GO:0051539">
    <property type="term" value="F:4 iron, 4 sulfur cluster binding"/>
    <property type="evidence" value="ECO:0007669"/>
    <property type="project" value="UniProtKB-UniRule"/>
</dbReference>
<dbReference type="PANTHER" id="PTHR13932:SF5">
    <property type="entry name" value="RADICAL S-ADENOSYL METHIONINE DOMAIN-CONTAINING PROTEIN 1, MITOCHONDRIAL"/>
    <property type="match status" value="1"/>
</dbReference>
<dbReference type="Gene3D" id="3.20.20.70">
    <property type="entry name" value="Aldolase class I"/>
    <property type="match status" value="1"/>
</dbReference>
<evidence type="ECO:0000313" key="11">
    <source>
        <dbReference type="EMBL" id="PVY94045.1"/>
    </source>
</evidence>
<dbReference type="InterPro" id="IPR007197">
    <property type="entry name" value="rSAM"/>
</dbReference>
<keyword evidence="7 9" id="KW-0411">Iron-sulfur</keyword>
<dbReference type="RefSeq" id="WP_116480327.1">
    <property type="nucleotide sequence ID" value="NZ_QEKV01000007.1"/>
</dbReference>
<keyword evidence="8 9" id="KW-0143">Chaperone</keyword>
<name>A0A2U1E2C4_9FIRM</name>
<keyword evidence="6 9" id="KW-0408">Iron</keyword>
<dbReference type="InterPro" id="IPR013785">
    <property type="entry name" value="Aldolase_TIM"/>
</dbReference>
<evidence type="ECO:0000256" key="7">
    <source>
        <dbReference type="ARBA" id="ARBA00023014"/>
    </source>
</evidence>
<dbReference type="InterPro" id="IPR034505">
    <property type="entry name" value="Coproporphyrinogen-III_oxidase"/>
</dbReference>
<evidence type="ECO:0000256" key="9">
    <source>
        <dbReference type="RuleBase" id="RU364116"/>
    </source>
</evidence>
<evidence type="ECO:0000256" key="6">
    <source>
        <dbReference type="ARBA" id="ARBA00023004"/>
    </source>
</evidence>
<dbReference type="GO" id="GO:0046872">
    <property type="term" value="F:metal ion binding"/>
    <property type="evidence" value="ECO:0007669"/>
    <property type="project" value="UniProtKB-UniRule"/>
</dbReference>